<dbReference type="RefSeq" id="WP_101539595.1">
    <property type="nucleotide sequence ID" value="NZ_PKGS01000001.1"/>
</dbReference>
<keyword evidence="1" id="KW-0472">Membrane</keyword>
<sequence length="161" mass="18108">MKFFDKFYTRVGITLVATIFIGISIGMMRSTYLSVDLFTSFIIGVCNTSGIYFRYIYPIINAIILVLIFFLNRTMISMDTVINLSVIGFMADFSSKIILLVLANIIMAFNVSLYANVNLGLSVYNSLFLTINKKNPKISLGFFRIITDGVCIVMGFLEKPI</sequence>
<feature type="transmembrane region" description="Helical" evidence="1">
    <location>
        <begin position="97"/>
        <end position="117"/>
    </location>
</feature>
<organism evidence="2 4">
    <name type="scientific">Anaerococcus octavius</name>
    <dbReference type="NCBI Taxonomy" id="54007"/>
    <lineage>
        <taxon>Bacteria</taxon>
        <taxon>Bacillati</taxon>
        <taxon>Bacillota</taxon>
        <taxon>Tissierellia</taxon>
        <taxon>Tissierellales</taxon>
        <taxon>Peptoniphilaceae</taxon>
        <taxon>Anaerococcus</taxon>
    </lineage>
</organism>
<accession>A0A2I1MBC1</accession>
<dbReference type="EMBL" id="UFTA01000002">
    <property type="protein sequence ID" value="SUU93104.1"/>
    <property type="molecule type" value="Genomic_DNA"/>
</dbReference>
<proteinExistence type="predicted"/>
<feature type="transmembrane region" description="Helical" evidence="1">
    <location>
        <begin position="137"/>
        <end position="157"/>
    </location>
</feature>
<dbReference type="Pfam" id="PF19700">
    <property type="entry name" value="DUF6198"/>
    <property type="match status" value="1"/>
</dbReference>
<dbReference type="InterPro" id="IPR038750">
    <property type="entry name" value="YczE/YyaS-like"/>
</dbReference>
<dbReference type="AlphaFoldDB" id="A0A2I1MBC1"/>
<evidence type="ECO:0000313" key="4">
    <source>
        <dbReference type="Proteomes" id="UP000234335"/>
    </source>
</evidence>
<feature type="transmembrane region" description="Helical" evidence="1">
    <location>
        <begin position="55"/>
        <end position="76"/>
    </location>
</feature>
<reference evidence="2 4" key="1">
    <citation type="submission" date="2017-12" db="EMBL/GenBank/DDBJ databases">
        <title>Phylogenetic diversity of female urinary microbiome.</title>
        <authorList>
            <person name="Thomas-White K."/>
            <person name="Wolfe A.J."/>
        </authorList>
    </citation>
    <scope>NUCLEOTIDE SEQUENCE [LARGE SCALE GENOMIC DNA]</scope>
    <source>
        <strain evidence="2 4">UMB0119</strain>
    </source>
</reference>
<keyword evidence="4" id="KW-1185">Reference proteome</keyword>
<keyword evidence="1" id="KW-0812">Transmembrane</keyword>
<evidence type="ECO:0000313" key="3">
    <source>
        <dbReference type="EMBL" id="SUU93104.1"/>
    </source>
</evidence>
<dbReference type="Proteomes" id="UP000255124">
    <property type="component" value="Unassembled WGS sequence"/>
</dbReference>
<dbReference type="Proteomes" id="UP000234335">
    <property type="component" value="Unassembled WGS sequence"/>
</dbReference>
<evidence type="ECO:0008006" key="6">
    <source>
        <dbReference type="Google" id="ProtNLM"/>
    </source>
</evidence>
<reference evidence="3 5" key="2">
    <citation type="submission" date="2018-06" db="EMBL/GenBank/DDBJ databases">
        <authorList>
            <consortium name="Pathogen Informatics"/>
            <person name="Doyle S."/>
        </authorList>
    </citation>
    <scope>NUCLEOTIDE SEQUENCE [LARGE SCALE GENOMIC DNA]</scope>
    <source>
        <strain evidence="3 5">NCTC9810</strain>
    </source>
</reference>
<gene>
    <name evidence="2" type="ORF">CYJ34_01630</name>
    <name evidence="3" type="ORF">NCTC9810_01454</name>
</gene>
<protein>
    <recommendedName>
        <fullName evidence="6">YitT family protein</fullName>
    </recommendedName>
</protein>
<evidence type="ECO:0000313" key="2">
    <source>
        <dbReference type="EMBL" id="PKZ17435.1"/>
    </source>
</evidence>
<dbReference type="EMBL" id="PKGS01000001">
    <property type="protein sequence ID" value="PKZ17435.1"/>
    <property type="molecule type" value="Genomic_DNA"/>
</dbReference>
<evidence type="ECO:0000256" key="1">
    <source>
        <dbReference type="SAM" id="Phobius"/>
    </source>
</evidence>
<dbReference type="OrthoDB" id="9814474at2"/>
<feature type="transmembrane region" description="Helical" evidence="1">
    <location>
        <begin position="7"/>
        <end position="28"/>
    </location>
</feature>
<keyword evidence="1" id="KW-1133">Transmembrane helix</keyword>
<evidence type="ECO:0000313" key="5">
    <source>
        <dbReference type="Proteomes" id="UP000255124"/>
    </source>
</evidence>
<name>A0A2I1MBC1_9FIRM</name>